<feature type="transmembrane region" description="Helical" evidence="6">
    <location>
        <begin position="71"/>
        <end position="90"/>
    </location>
</feature>
<dbReference type="GO" id="GO:0055085">
    <property type="term" value="P:transmembrane transport"/>
    <property type="evidence" value="ECO:0007669"/>
    <property type="project" value="InterPro"/>
</dbReference>
<dbReference type="EMBL" id="AP027266">
    <property type="protein sequence ID" value="BDW85734.1"/>
    <property type="molecule type" value="Genomic_DNA"/>
</dbReference>
<evidence type="ECO:0000256" key="2">
    <source>
        <dbReference type="ARBA" id="ARBA00022475"/>
    </source>
</evidence>
<dbReference type="AlphaFoldDB" id="A0AA48HHJ7"/>
<keyword evidence="8" id="KW-1185">Reference proteome</keyword>
<organism evidence="7 8">
    <name type="scientific">Roseicyclus marinus</name>
    <dbReference type="NCBI Taxonomy" id="2161673"/>
    <lineage>
        <taxon>Bacteria</taxon>
        <taxon>Pseudomonadati</taxon>
        <taxon>Pseudomonadota</taxon>
        <taxon>Alphaproteobacteria</taxon>
        <taxon>Rhodobacterales</taxon>
        <taxon>Roseobacteraceae</taxon>
        <taxon>Roseicyclus</taxon>
    </lineage>
</organism>
<feature type="transmembrane region" description="Helical" evidence="6">
    <location>
        <begin position="110"/>
        <end position="132"/>
    </location>
</feature>
<feature type="transmembrane region" description="Helical" evidence="6">
    <location>
        <begin position="23"/>
        <end position="41"/>
    </location>
</feature>
<proteinExistence type="predicted"/>
<dbReference type="InterPro" id="IPR030923">
    <property type="entry name" value="LptG"/>
</dbReference>
<evidence type="ECO:0000313" key="8">
    <source>
        <dbReference type="Proteomes" id="UP001337723"/>
    </source>
</evidence>
<evidence type="ECO:0000256" key="1">
    <source>
        <dbReference type="ARBA" id="ARBA00004651"/>
    </source>
</evidence>
<feature type="transmembrane region" description="Helical" evidence="6">
    <location>
        <begin position="293"/>
        <end position="311"/>
    </location>
</feature>
<evidence type="ECO:0000256" key="5">
    <source>
        <dbReference type="ARBA" id="ARBA00023136"/>
    </source>
</evidence>
<keyword evidence="2" id="KW-1003">Cell membrane</keyword>
<evidence type="ECO:0000256" key="3">
    <source>
        <dbReference type="ARBA" id="ARBA00022692"/>
    </source>
</evidence>
<protein>
    <submittedName>
        <fullName evidence="7">LPS export ABC transporter permease LptG</fullName>
    </submittedName>
</protein>
<dbReference type="KEGG" id="rmai:MACH21_19110"/>
<dbReference type="GO" id="GO:0015920">
    <property type="term" value="P:lipopolysaccharide transport"/>
    <property type="evidence" value="ECO:0007669"/>
    <property type="project" value="TreeGrafter"/>
</dbReference>
<feature type="transmembrane region" description="Helical" evidence="6">
    <location>
        <begin position="349"/>
        <end position="371"/>
    </location>
</feature>
<evidence type="ECO:0000313" key="7">
    <source>
        <dbReference type="EMBL" id="BDW85734.1"/>
    </source>
</evidence>
<evidence type="ECO:0000256" key="6">
    <source>
        <dbReference type="SAM" id="Phobius"/>
    </source>
</evidence>
<keyword evidence="5 6" id="KW-0472">Membrane</keyword>
<dbReference type="InterPro" id="IPR005495">
    <property type="entry name" value="LptG/LptF_permease"/>
</dbReference>
<name>A0AA48HHJ7_9RHOB</name>
<accession>A0AA48HHJ7</accession>
<reference evidence="7 8" key="1">
    <citation type="submission" date="2023-01" db="EMBL/GenBank/DDBJ databases">
        <title>Complete genome sequence of Roseicyclus marinus strain Dej080120_10.</title>
        <authorList>
            <person name="Ueki S."/>
            <person name="Maruyama F."/>
        </authorList>
    </citation>
    <scope>NUCLEOTIDE SEQUENCE [LARGE SCALE GENOMIC DNA]</scope>
    <source>
        <strain evidence="7 8">Dej080120_10</strain>
    </source>
</reference>
<keyword evidence="4 6" id="KW-1133">Transmembrane helix</keyword>
<evidence type="ECO:0000256" key="4">
    <source>
        <dbReference type="ARBA" id="ARBA00022989"/>
    </source>
</evidence>
<keyword evidence="3 6" id="KW-0812">Transmembrane</keyword>
<dbReference type="Pfam" id="PF03739">
    <property type="entry name" value="LptF_LptG"/>
    <property type="match status" value="1"/>
</dbReference>
<dbReference type="Proteomes" id="UP001337723">
    <property type="component" value="Chromosome"/>
</dbReference>
<gene>
    <name evidence="7" type="ORF">MACH21_19110</name>
</gene>
<dbReference type="GO" id="GO:0043190">
    <property type="term" value="C:ATP-binding cassette (ABC) transporter complex"/>
    <property type="evidence" value="ECO:0007669"/>
    <property type="project" value="InterPro"/>
</dbReference>
<comment type="subcellular location">
    <subcellularLocation>
        <location evidence="1">Cell membrane</location>
        <topology evidence="1">Multi-pass membrane protein</topology>
    </subcellularLocation>
</comment>
<feature type="transmembrane region" description="Helical" evidence="6">
    <location>
        <begin position="323"/>
        <end position="343"/>
    </location>
</feature>
<sequence>MATGAETAGGARVILHLYLARRFLRALGIVTAVFVAILLPIDIAEQLRRIGPSQGFGPVLELALLNLPGSLYEMIPLFVLLGTLLMFLGLARSSELVVVRAAGRSALRAAAAPVVVAALLGVFIVMVVNPIVATTEQQFDLRSARYLGAEERTVSVSAEGLWLRQGSPENQTVIRASAANSDGTQLFDASFFGFDAEGTLIERLNASQAILVEGAWELTGVRRWPLVEGVNPEARAESLPQLTLPSTLTREQIRDSFGKPETVPIYQLPAFIAQLNGAGFAALQHRVWLQSELSSPLMLAAMVLIGAGFTMRHTRFGRTGIMVLSAILLGFGTFFVRSFAQVLGETGQLPVALVAWTPPIAAILLAIALLLHTEDG</sequence>
<dbReference type="PANTHER" id="PTHR33529">
    <property type="entry name" value="SLR0882 PROTEIN-RELATED"/>
    <property type="match status" value="1"/>
</dbReference>
<dbReference type="PANTHER" id="PTHR33529:SF2">
    <property type="entry name" value="LIPOPOLYSACCHARIDE EXPORT SYSTEM PERMEASE PROTEIN LPTG"/>
    <property type="match status" value="1"/>
</dbReference>
<dbReference type="NCBIfam" id="TIGR04408">
    <property type="entry name" value="LptG_lptG"/>
    <property type="match status" value="1"/>
</dbReference>